<dbReference type="RefSeq" id="WP_105185864.1">
    <property type="nucleotide sequence ID" value="NZ_BAAAGO010000017.1"/>
</dbReference>
<gene>
    <name evidence="5" type="primary">rlmAII</name>
    <name evidence="5" type="ORF">MPLG2_2015</name>
</gene>
<dbReference type="EC" id="2.1.1.188" evidence="5"/>
<evidence type="ECO:0000259" key="3">
    <source>
        <dbReference type="Pfam" id="PF13649"/>
    </source>
</evidence>
<dbReference type="InterPro" id="IPR016718">
    <property type="entry name" value="rRNA_m1G-MeTrfase_A_prd"/>
</dbReference>
<keyword evidence="6" id="KW-1185">Reference proteome</keyword>
<keyword evidence="1" id="KW-0862">Zinc</keyword>
<dbReference type="SUPFAM" id="SSF53335">
    <property type="entry name" value="S-adenosyl-L-methionine-dependent methyltransferases"/>
    <property type="match status" value="1"/>
</dbReference>
<evidence type="ECO:0000256" key="2">
    <source>
        <dbReference type="PIRSR" id="PIRSR018249-2"/>
    </source>
</evidence>
<dbReference type="OrthoDB" id="108476at2"/>
<dbReference type="GO" id="GO:0052912">
    <property type="term" value="F:23S rRNA (guanine(748)-N(1))-methyltransferase activity"/>
    <property type="evidence" value="ECO:0007669"/>
    <property type="project" value="UniProtKB-EC"/>
</dbReference>
<feature type="binding site" evidence="2">
    <location>
        <position position="71"/>
    </location>
    <ligand>
        <name>S-adenosyl-L-methionine</name>
        <dbReference type="ChEBI" id="CHEBI:59789"/>
    </ligand>
</feature>
<feature type="binding site" evidence="1">
    <location>
        <position position="32"/>
    </location>
    <ligand>
        <name>Zn(2+)</name>
        <dbReference type="ChEBI" id="CHEBI:29105"/>
    </ligand>
</feature>
<name>A0A2N9JG07_9ACTN</name>
<evidence type="ECO:0000256" key="1">
    <source>
        <dbReference type="PIRSR" id="PIRSR018249-1"/>
    </source>
</evidence>
<keyword evidence="1" id="KW-0479">Metal-binding</keyword>
<sequence>MSLNAAHDLLRCPHCAADLDPDGSRWVCPTGHSFDVARQGYLNLSGAAEPANADTAAMLESRTRVQSAGTFDFLSDCLHQQVPGTGEATTLLDVGAGTGHYLAQLVEANPPARGVALDVSRAAARRAAKAHHRVASVVADVWQPLPVRTGSIDVVLCVFAPRNPAEFARVLAPRGRLIVVTPTADHLAEPRERYGLLGIETDKRERLLATMTEFLTHERTVSLRRMAPLPSEVVDDLIAMGPNAFHDAPQPGTALQVTLALDLHVFRPLLTEG</sequence>
<dbReference type="EMBL" id="LT985188">
    <property type="protein sequence ID" value="SPD87045.1"/>
    <property type="molecule type" value="Genomic_DNA"/>
</dbReference>
<feature type="domain" description="Methyltransferase" evidence="3">
    <location>
        <begin position="92"/>
        <end position="175"/>
    </location>
</feature>
<protein>
    <submittedName>
        <fullName evidence="5">23S rRNA (Guanine(748)-N(1))-methyltransferase</fullName>
        <ecNumber evidence="5">2.1.1.188</ecNumber>
    </submittedName>
</protein>
<evidence type="ECO:0000313" key="5">
    <source>
        <dbReference type="EMBL" id="SPD87045.1"/>
    </source>
</evidence>
<dbReference type="PIRSF" id="PIRSF018249">
    <property type="entry name" value="MyrA_prd"/>
    <property type="match status" value="1"/>
</dbReference>
<dbReference type="InterPro" id="IPR041698">
    <property type="entry name" value="Methyltransf_25"/>
</dbReference>
<dbReference type="Gene3D" id="3.40.50.150">
    <property type="entry name" value="Vaccinia Virus protein VP39"/>
    <property type="match status" value="1"/>
</dbReference>
<dbReference type="CDD" id="cd02440">
    <property type="entry name" value="AdoMet_MTases"/>
    <property type="match status" value="1"/>
</dbReference>
<dbReference type="InterPro" id="IPR048647">
    <property type="entry name" value="RlmA_N"/>
</dbReference>
<keyword evidence="5" id="KW-0489">Methyltransferase</keyword>
<feature type="binding site" evidence="1">
    <location>
        <position position="28"/>
    </location>
    <ligand>
        <name>Zn(2+)</name>
        <dbReference type="ChEBI" id="CHEBI:29105"/>
    </ligand>
</feature>
<dbReference type="Pfam" id="PF13649">
    <property type="entry name" value="Methyltransf_25"/>
    <property type="match status" value="1"/>
</dbReference>
<dbReference type="Pfam" id="PF21302">
    <property type="entry name" value="Zn_ribbon_RlmA"/>
    <property type="match status" value="1"/>
</dbReference>
<feature type="domain" description="23S rRNA (guanine(745)-N(1))-methyltransferase N-terminal" evidence="4">
    <location>
        <begin position="11"/>
        <end position="44"/>
    </location>
</feature>
<dbReference type="AlphaFoldDB" id="A0A2N9JG07"/>
<reference evidence="5 6" key="1">
    <citation type="submission" date="2018-02" db="EMBL/GenBank/DDBJ databases">
        <authorList>
            <person name="Cohen D.B."/>
            <person name="Kent A.D."/>
        </authorList>
    </citation>
    <scope>NUCLEOTIDE SEQUENCE [LARGE SCALE GENOMIC DNA]</scope>
    <source>
        <strain evidence="5">1</strain>
    </source>
</reference>
<keyword evidence="2" id="KW-0949">S-adenosyl-L-methionine</keyword>
<dbReference type="InterPro" id="IPR029063">
    <property type="entry name" value="SAM-dependent_MTases_sf"/>
</dbReference>
<dbReference type="Proteomes" id="UP000238164">
    <property type="component" value="Chromosome 1"/>
</dbReference>
<feature type="binding site" evidence="2">
    <location>
        <position position="186"/>
    </location>
    <ligand>
        <name>S-adenosyl-L-methionine</name>
        <dbReference type="ChEBI" id="CHEBI:59789"/>
    </ligand>
</feature>
<accession>A0A2N9JG07</accession>
<feature type="binding site" evidence="2">
    <location>
        <begin position="98"/>
        <end position="99"/>
    </location>
    <ligand>
        <name>S-adenosyl-L-methionine</name>
        <dbReference type="ChEBI" id="CHEBI:59789"/>
    </ligand>
</feature>
<dbReference type="KEGG" id="mgg:MPLG2_2015"/>
<evidence type="ECO:0000313" key="6">
    <source>
        <dbReference type="Proteomes" id="UP000238164"/>
    </source>
</evidence>
<evidence type="ECO:0000259" key="4">
    <source>
        <dbReference type="Pfam" id="PF21302"/>
    </source>
</evidence>
<organism evidence="5 6">
    <name type="scientific">Micropruina glycogenica</name>
    <dbReference type="NCBI Taxonomy" id="75385"/>
    <lineage>
        <taxon>Bacteria</taxon>
        <taxon>Bacillati</taxon>
        <taxon>Actinomycetota</taxon>
        <taxon>Actinomycetes</taxon>
        <taxon>Propionibacteriales</taxon>
        <taxon>Nocardioidaceae</taxon>
        <taxon>Micropruina</taxon>
    </lineage>
</organism>
<dbReference type="PANTHER" id="PTHR43591">
    <property type="entry name" value="METHYLTRANSFERASE"/>
    <property type="match status" value="1"/>
</dbReference>
<dbReference type="GO" id="GO:0046872">
    <property type="term" value="F:metal ion binding"/>
    <property type="evidence" value="ECO:0007669"/>
    <property type="project" value="UniProtKB-KW"/>
</dbReference>
<keyword evidence="5" id="KW-0808">Transferase</keyword>
<proteinExistence type="predicted"/>